<feature type="binding site" evidence="5">
    <location>
        <position position="123"/>
    </location>
    <ligand>
        <name>S-adenosyl-L-methionine</name>
        <dbReference type="ChEBI" id="CHEBI:59789"/>
    </ligand>
</feature>
<evidence type="ECO:0000256" key="3">
    <source>
        <dbReference type="ARBA" id="ARBA00022688"/>
    </source>
</evidence>
<proteinExistence type="inferred from homology"/>
<evidence type="ECO:0000256" key="2">
    <source>
        <dbReference type="ARBA" id="ARBA00022679"/>
    </source>
</evidence>
<evidence type="ECO:0000313" key="8">
    <source>
        <dbReference type="Proteomes" id="UP001606210"/>
    </source>
</evidence>
<feature type="binding site" evidence="5">
    <location>
        <position position="79"/>
    </location>
    <ligand>
        <name>S-adenosyl-L-methionine</name>
        <dbReference type="ChEBI" id="CHEBI:59789"/>
    </ligand>
</feature>
<evidence type="ECO:0000256" key="4">
    <source>
        <dbReference type="ARBA" id="ARBA00022691"/>
    </source>
</evidence>
<dbReference type="NCBIfam" id="TIGR01983">
    <property type="entry name" value="UbiG"/>
    <property type="match status" value="1"/>
</dbReference>
<evidence type="ECO:0000256" key="5">
    <source>
        <dbReference type="HAMAP-Rule" id="MF_00472"/>
    </source>
</evidence>
<dbReference type="Proteomes" id="UP001606210">
    <property type="component" value="Unassembled WGS sequence"/>
</dbReference>
<name>A0ABW7F3M3_9BURK</name>
<comment type="caution">
    <text evidence="7">The sequence shown here is derived from an EMBL/GenBank/DDBJ whole genome shotgun (WGS) entry which is preliminary data.</text>
</comment>
<dbReference type="InterPro" id="IPR013216">
    <property type="entry name" value="Methyltransf_11"/>
</dbReference>
<keyword evidence="4 5" id="KW-0949">S-adenosyl-L-methionine</keyword>
<comment type="similarity">
    <text evidence="5">Belongs to the methyltransferase superfamily. UbiG/COQ3 family.</text>
</comment>
<gene>
    <name evidence="5 7" type="primary">ubiG</name>
    <name evidence="7" type="ORF">ACG00Y_08235</name>
</gene>
<dbReference type="PANTHER" id="PTHR43464">
    <property type="entry name" value="METHYLTRANSFERASE"/>
    <property type="match status" value="1"/>
</dbReference>
<dbReference type="GO" id="GO:0102208">
    <property type="term" value="F:2-polyprenyl-6-hydroxyphenol methylase activity"/>
    <property type="evidence" value="ECO:0007669"/>
    <property type="project" value="UniProtKB-EC"/>
</dbReference>
<feature type="binding site" evidence="5">
    <location>
        <position position="39"/>
    </location>
    <ligand>
        <name>S-adenosyl-L-methionine</name>
        <dbReference type="ChEBI" id="CHEBI:59789"/>
    </ligand>
</feature>
<accession>A0ABW7F3M3</accession>
<keyword evidence="2 5" id="KW-0808">Transferase</keyword>
<reference evidence="7 8" key="1">
    <citation type="submission" date="2024-08" db="EMBL/GenBank/DDBJ databases">
        <authorList>
            <person name="Lu H."/>
        </authorList>
    </citation>
    <scope>NUCLEOTIDE SEQUENCE [LARGE SCALE GENOMIC DNA]</scope>
    <source>
        <strain evidence="7 8">LYH14W</strain>
    </source>
</reference>
<dbReference type="GO" id="GO:0061542">
    <property type="term" value="F:3-demethylubiquinol 3-O-methyltransferase activity"/>
    <property type="evidence" value="ECO:0007669"/>
    <property type="project" value="UniProtKB-EC"/>
</dbReference>
<comment type="function">
    <text evidence="5">O-methyltransferase that catalyzes the 2 O-methylation steps in the ubiquinone biosynthetic pathway.</text>
</comment>
<comment type="pathway">
    <text evidence="5">Cofactor biosynthesis; ubiquinone biosynthesis.</text>
</comment>
<keyword evidence="1 5" id="KW-0489">Methyltransferase</keyword>
<dbReference type="RefSeq" id="WP_394477716.1">
    <property type="nucleotide sequence ID" value="NZ_JBIGHV010000003.1"/>
</dbReference>
<feature type="binding site" evidence="5">
    <location>
        <position position="58"/>
    </location>
    <ligand>
        <name>S-adenosyl-L-methionine</name>
        <dbReference type="ChEBI" id="CHEBI:59789"/>
    </ligand>
</feature>
<keyword evidence="3 5" id="KW-0831">Ubiquinone biosynthesis</keyword>
<evidence type="ECO:0000256" key="1">
    <source>
        <dbReference type="ARBA" id="ARBA00022603"/>
    </source>
</evidence>
<sequence>MATHTNFDAAELDKFQALASRWWDPESDFWPLHAINPRRLEWIDGLASLAGKQTLDVGCGGGILAESMAHRGADVLGIDLADKGLKVAALHAAKSKASVTYRHIAAEELVREMPGAFDVVTCMEMLEHVPDPAQVVAACSKLLKPGGWAFFSTINRSPLSWMVAVFGAERVLKVLPRGTHDYAKFIKPAELKEMASTSGLVLREEKGLRYNPITRTFGLGTWMGVNYLLAMRKD</sequence>
<dbReference type="EC" id="2.1.1.222" evidence="5"/>
<dbReference type="Pfam" id="PF08241">
    <property type="entry name" value="Methyltransf_11"/>
    <property type="match status" value="1"/>
</dbReference>
<comment type="catalytic activity">
    <reaction evidence="5">
        <text>a 3-demethylubiquinol + S-adenosyl-L-methionine = a ubiquinol + S-adenosyl-L-homocysteine + H(+)</text>
        <dbReference type="Rhea" id="RHEA:44380"/>
        <dbReference type="Rhea" id="RHEA-COMP:9566"/>
        <dbReference type="Rhea" id="RHEA-COMP:10914"/>
        <dbReference type="ChEBI" id="CHEBI:15378"/>
        <dbReference type="ChEBI" id="CHEBI:17976"/>
        <dbReference type="ChEBI" id="CHEBI:57856"/>
        <dbReference type="ChEBI" id="CHEBI:59789"/>
        <dbReference type="ChEBI" id="CHEBI:84422"/>
        <dbReference type="EC" id="2.1.1.64"/>
    </reaction>
</comment>
<organism evidence="7 8">
    <name type="scientific">Pelomonas parva</name>
    <dbReference type="NCBI Taxonomy" id="3299032"/>
    <lineage>
        <taxon>Bacteria</taxon>
        <taxon>Pseudomonadati</taxon>
        <taxon>Pseudomonadota</taxon>
        <taxon>Betaproteobacteria</taxon>
        <taxon>Burkholderiales</taxon>
        <taxon>Sphaerotilaceae</taxon>
        <taxon>Roseateles</taxon>
    </lineage>
</organism>
<dbReference type="CDD" id="cd02440">
    <property type="entry name" value="AdoMet_MTases"/>
    <property type="match status" value="1"/>
</dbReference>
<dbReference type="EMBL" id="JBIGHV010000003">
    <property type="protein sequence ID" value="MFG6429893.1"/>
    <property type="molecule type" value="Genomic_DNA"/>
</dbReference>
<dbReference type="Gene3D" id="3.40.50.150">
    <property type="entry name" value="Vaccinia Virus protein VP39"/>
    <property type="match status" value="1"/>
</dbReference>
<protein>
    <recommendedName>
        <fullName evidence="5">Ubiquinone biosynthesis O-methyltransferase</fullName>
    </recommendedName>
    <alternativeName>
        <fullName evidence="5">2-polyprenyl-6-hydroxyphenol methylase</fullName>
        <ecNumber evidence="5">2.1.1.222</ecNumber>
    </alternativeName>
    <alternativeName>
        <fullName evidence="5">3-demethylubiquinone 3-O-methyltransferase</fullName>
        <ecNumber evidence="5">2.1.1.64</ecNumber>
    </alternativeName>
</protein>
<dbReference type="GO" id="GO:0032259">
    <property type="term" value="P:methylation"/>
    <property type="evidence" value="ECO:0007669"/>
    <property type="project" value="UniProtKB-KW"/>
</dbReference>
<dbReference type="EC" id="2.1.1.64" evidence="5"/>
<dbReference type="InterPro" id="IPR010233">
    <property type="entry name" value="UbiG_MeTrfase"/>
</dbReference>
<keyword evidence="8" id="KW-1185">Reference proteome</keyword>
<dbReference type="HAMAP" id="MF_00472">
    <property type="entry name" value="UbiG"/>
    <property type="match status" value="1"/>
</dbReference>
<dbReference type="PANTHER" id="PTHR43464:SF19">
    <property type="entry name" value="UBIQUINONE BIOSYNTHESIS O-METHYLTRANSFERASE, MITOCHONDRIAL"/>
    <property type="match status" value="1"/>
</dbReference>
<comment type="catalytic activity">
    <reaction evidence="5">
        <text>a 3-(all-trans-polyprenyl)benzene-1,2-diol + S-adenosyl-L-methionine = a 2-methoxy-6-(all-trans-polyprenyl)phenol + S-adenosyl-L-homocysteine + H(+)</text>
        <dbReference type="Rhea" id="RHEA:31411"/>
        <dbReference type="Rhea" id="RHEA-COMP:9550"/>
        <dbReference type="Rhea" id="RHEA-COMP:9551"/>
        <dbReference type="ChEBI" id="CHEBI:15378"/>
        <dbReference type="ChEBI" id="CHEBI:57856"/>
        <dbReference type="ChEBI" id="CHEBI:59789"/>
        <dbReference type="ChEBI" id="CHEBI:62729"/>
        <dbReference type="ChEBI" id="CHEBI:62731"/>
        <dbReference type="EC" id="2.1.1.222"/>
    </reaction>
</comment>
<feature type="domain" description="Methyltransferase type 11" evidence="6">
    <location>
        <begin position="55"/>
        <end position="151"/>
    </location>
</feature>
<dbReference type="InterPro" id="IPR029063">
    <property type="entry name" value="SAM-dependent_MTases_sf"/>
</dbReference>
<evidence type="ECO:0000313" key="7">
    <source>
        <dbReference type="EMBL" id="MFG6429893.1"/>
    </source>
</evidence>
<dbReference type="SUPFAM" id="SSF53335">
    <property type="entry name" value="S-adenosyl-L-methionine-dependent methyltransferases"/>
    <property type="match status" value="1"/>
</dbReference>
<evidence type="ECO:0000259" key="6">
    <source>
        <dbReference type="Pfam" id="PF08241"/>
    </source>
</evidence>